<dbReference type="SUPFAM" id="SSF143631">
    <property type="entry name" value="ApbE-like"/>
    <property type="match status" value="1"/>
</dbReference>
<keyword evidence="7 10" id="KW-0460">Magnesium</keyword>
<dbReference type="PANTHER" id="PTHR30040:SF2">
    <property type="entry name" value="FAD:PROTEIN FMN TRANSFERASE"/>
    <property type="match status" value="1"/>
</dbReference>
<comment type="similarity">
    <text evidence="10 12">Belongs to the ApbE family.</text>
</comment>
<reference evidence="13 14" key="1">
    <citation type="submission" date="2019-09" db="EMBL/GenBank/DDBJ databases">
        <authorList>
            <person name="Khan S.A."/>
            <person name="Jeon C.O."/>
            <person name="Chun B.H."/>
            <person name="Jeong S.E."/>
        </authorList>
    </citation>
    <scope>NUCLEOTIDE SEQUENCE [LARGE SCALE GENOMIC DNA]</scope>
    <source>
        <strain evidence="13 14">KCTC 42508</strain>
    </source>
</reference>
<dbReference type="PROSITE" id="PS51257">
    <property type="entry name" value="PROKAR_LIPOPROTEIN"/>
    <property type="match status" value="1"/>
</dbReference>
<dbReference type="EMBL" id="VUOE01000003">
    <property type="protein sequence ID" value="KAA2215942.1"/>
    <property type="molecule type" value="Genomic_DNA"/>
</dbReference>
<protein>
    <recommendedName>
        <fullName evidence="2 10">FAD:protein FMN transferase</fullName>
        <ecNumber evidence="1 10">2.7.1.180</ecNumber>
    </recommendedName>
    <alternativeName>
        <fullName evidence="8 10">Flavin transferase</fullName>
    </alternativeName>
</protein>
<evidence type="ECO:0000256" key="11">
    <source>
        <dbReference type="PIRSR" id="PIRSR006268-2"/>
    </source>
</evidence>
<keyword evidence="6 10" id="KW-0274">FAD</keyword>
<comment type="subcellular location">
    <subcellularLocation>
        <location evidence="12">Cell inner membrane</location>
        <topology evidence="12">Lipid-anchor</topology>
        <orientation evidence="12">Periplasmic side</orientation>
    </subcellularLocation>
</comment>
<dbReference type="Proteomes" id="UP000323188">
    <property type="component" value="Unassembled WGS sequence"/>
</dbReference>
<dbReference type="GO" id="GO:0046872">
    <property type="term" value="F:metal ion binding"/>
    <property type="evidence" value="ECO:0007669"/>
    <property type="project" value="UniProtKB-UniRule"/>
</dbReference>
<evidence type="ECO:0000256" key="4">
    <source>
        <dbReference type="ARBA" id="ARBA00022679"/>
    </source>
</evidence>
<evidence type="ECO:0000256" key="9">
    <source>
        <dbReference type="ARBA" id="ARBA00048540"/>
    </source>
</evidence>
<dbReference type="InterPro" id="IPR024932">
    <property type="entry name" value="ApbE"/>
</dbReference>
<feature type="binding site" evidence="11">
    <location>
        <position position="163"/>
    </location>
    <ligand>
        <name>Mg(2+)</name>
        <dbReference type="ChEBI" id="CHEBI:18420"/>
    </ligand>
</feature>
<evidence type="ECO:0000256" key="7">
    <source>
        <dbReference type="ARBA" id="ARBA00022842"/>
    </source>
</evidence>
<keyword evidence="12" id="KW-0449">Lipoprotein</keyword>
<evidence type="ECO:0000256" key="6">
    <source>
        <dbReference type="ARBA" id="ARBA00022827"/>
    </source>
</evidence>
<dbReference type="AlphaFoldDB" id="A0A5B2TN25"/>
<comment type="function">
    <text evidence="12">Flavin transferase that catalyzes the transfer of the FMN moiety of FAD and its covalent binding to the hydroxyl group of a threonine residue in a target flavoprotein.</text>
</comment>
<evidence type="ECO:0000256" key="2">
    <source>
        <dbReference type="ARBA" id="ARBA00016337"/>
    </source>
</evidence>
<feature type="binding site" evidence="11">
    <location>
        <position position="285"/>
    </location>
    <ligand>
        <name>Mg(2+)</name>
        <dbReference type="ChEBI" id="CHEBI:18420"/>
    </ligand>
</feature>
<dbReference type="PIRSF" id="PIRSF006268">
    <property type="entry name" value="ApbE"/>
    <property type="match status" value="1"/>
</dbReference>
<evidence type="ECO:0000313" key="14">
    <source>
        <dbReference type="Proteomes" id="UP000323188"/>
    </source>
</evidence>
<evidence type="ECO:0000256" key="12">
    <source>
        <dbReference type="RuleBase" id="RU363002"/>
    </source>
</evidence>
<comment type="catalytic activity">
    <reaction evidence="9 10 12">
        <text>L-threonyl-[protein] + FAD = FMN-L-threonyl-[protein] + AMP + H(+)</text>
        <dbReference type="Rhea" id="RHEA:36847"/>
        <dbReference type="Rhea" id="RHEA-COMP:11060"/>
        <dbReference type="Rhea" id="RHEA-COMP:11061"/>
        <dbReference type="ChEBI" id="CHEBI:15378"/>
        <dbReference type="ChEBI" id="CHEBI:30013"/>
        <dbReference type="ChEBI" id="CHEBI:57692"/>
        <dbReference type="ChEBI" id="CHEBI:74257"/>
        <dbReference type="ChEBI" id="CHEBI:456215"/>
        <dbReference type="EC" id="2.7.1.180"/>
    </reaction>
</comment>
<organism evidence="13 14">
    <name type="scientific">Maribacter flavus</name>
    <dbReference type="NCBI Taxonomy" id="1658664"/>
    <lineage>
        <taxon>Bacteria</taxon>
        <taxon>Pseudomonadati</taxon>
        <taxon>Bacteroidota</taxon>
        <taxon>Flavobacteriia</taxon>
        <taxon>Flavobacteriales</taxon>
        <taxon>Flavobacteriaceae</taxon>
        <taxon>Maribacter</taxon>
    </lineage>
</organism>
<name>A0A5B2TN25_9FLAO</name>
<evidence type="ECO:0000256" key="8">
    <source>
        <dbReference type="ARBA" id="ARBA00031306"/>
    </source>
</evidence>
<proteinExistence type="inferred from homology"/>
<evidence type="ECO:0000313" key="13">
    <source>
        <dbReference type="EMBL" id="KAA2215942.1"/>
    </source>
</evidence>
<dbReference type="GO" id="GO:0016740">
    <property type="term" value="F:transferase activity"/>
    <property type="evidence" value="ECO:0007669"/>
    <property type="project" value="UniProtKB-UniRule"/>
</dbReference>
<dbReference type="RefSeq" id="WP_154920673.1">
    <property type="nucleotide sequence ID" value="NZ_VUOE01000003.1"/>
</dbReference>
<keyword evidence="5 10" id="KW-0479">Metal-binding</keyword>
<comment type="cofactor">
    <cofactor evidence="11">
        <name>Mg(2+)</name>
        <dbReference type="ChEBI" id="CHEBI:18420"/>
    </cofactor>
    <cofactor evidence="11">
        <name>Mn(2+)</name>
        <dbReference type="ChEBI" id="CHEBI:29035"/>
    </cofactor>
    <text evidence="11">Magnesium. Can also use manganese.</text>
</comment>
<keyword evidence="3 10" id="KW-0285">Flavoprotein</keyword>
<dbReference type="GO" id="GO:0005886">
    <property type="term" value="C:plasma membrane"/>
    <property type="evidence" value="ECO:0007669"/>
    <property type="project" value="UniProtKB-SubCell"/>
</dbReference>
<evidence type="ECO:0000256" key="10">
    <source>
        <dbReference type="PIRNR" id="PIRNR006268"/>
    </source>
</evidence>
<keyword evidence="12" id="KW-0472">Membrane</keyword>
<gene>
    <name evidence="13" type="ORF">F0361_17290</name>
</gene>
<keyword evidence="12" id="KW-0997">Cell inner membrane</keyword>
<evidence type="ECO:0000256" key="5">
    <source>
        <dbReference type="ARBA" id="ARBA00022723"/>
    </source>
</evidence>
<evidence type="ECO:0000256" key="3">
    <source>
        <dbReference type="ARBA" id="ARBA00022630"/>
    </source>
</evidence>
<comment type="caution">
    <text evidence="13">The sequence shown here is derived from an EMBL/GenBank/DDBJ whole genome shotgun (WGS) entry which is preliminary data.</text>
</comment>
<keyword evidence="4 10" id="KW-0808">Transferase</keyword>
<dbReference type="EC" id="2.7.1.180" evidence="1 10"/>
<dbReference type="InterPro" id="IPR003374">
    <property type="entry name" value="ApbE-like_sf"/>
</dbReference>
<accession>A0A5B2TN25</accession>
<keyword evidence="12" id="KW-1003">Cell membrane</keyword>
<dbReference type="PANTHER" id="PTHR30040">
    <property type="entry name" value="THIAMINE BIOSYNTHESIS LIPOPROTEIN APBE"/>
    <property type="match status" value="1"/>
</dbReference>
<evidence type="ECO:0000256" key="1">
    <source>
        <dbReference type="ARBA" id="ARBA00011955"/>
    </source>
</evidence>
<sequence>MGKWMCLAGVLLLFSCTGGIVRNQTRGEALGTTYNIIYLGNEKLDFQAEIDSVFTVVNKSLSTYIPDSDISRINRGDSLVVVDRMFQEVFELSRKVHKQTKGYFDPTVGTLVNAWGFGPGEQISMDSLTVDSLLQYVGFNKVSISPQNRVIKQNPNIYFDFNAIAKGYAIDRLAVMLDNKGIENYLVEVGGEVVAKGINLEKEKPWVVGIDDPQAEMGRQMKLLINMSDRALASSGNYRKYRVDSISGKKYVHTIDPITGYTKNSNTLGVTILANDCATADAYATAFMAMDLHEAFKVINYNKDLEAYIIYLDEKGVTQEFLTKGFKELLVE</sequence>
<dbReference type="Gene3D" id="3.10.520.10">
    <property type="entry name" value="ApbE-like domains"/>
    <property type="match status" value="1"/>
</dbReference>
<feature type="binding site" evidence="11">
    <location>
        <position position="281"/>
    </location>
    <ligand>
        <name>Mg(2+)</name>
        <dbReference type="ChEBI" id="CHEBI:18420"/>
    </ligand>
</feature>
<dbReference type="Pfam" id="PF02424">
    <property type="entry name" value="ApbE"/>
    <property type="match status" value="1"/>
</dbReference>